<dbReference type="RefSeq" id="WP_122169466.1">
    <property type="nucleotide sequence ID" value="NZ_LR025743.1"/>
</dbReference>
<reference evidence="2 3" key="1">
    <citation type="submission" date="2017-11" db="EMBL/GenBank/DDBJ databases">
        <authorList>
            <person name="Seth-Smith MB H."/>
        </authorList>
    </citation>
    <scope>NUCLEOTIDE SEQUENCE [LARGE SCALE GENOMIC DNA]</scope>
    <source>
        <strain evidence="2">E</strain>
    </source>
</reference>
<evidence type="ECO:0000313" key="2">
    <source>
        <dbReference type="EMBL" id="VBB13708.1"/>
    </source>
</evidence>
<evidence type="ECO:0008006" key="4">
    <source>
        <dbReference type="Google" id="ProtNLM"/>
    </source>
</evidence>
<organism evidence="2 3">
    <name type="scientific">Burkholderia stabilis</name>
    <dbReference type="NCBI Taxonomy" id="95485"/>
    <lineage>
        <taxon>Bacteria</taxon>
        <taxon>Pseudomonadati</taxon>
        <taxon>Pseudomonadota</taxon>
        <taxon>Betaproteobacteria</taxon>
        <taxon>Burkholderiales</taxon>
        <taxon>Burkholderiaceae</taxon>
        <taxon>Burkholderia</taxon>
        <taxon>Burkholderia cepacia complex</taxon>
    </lineage>
</organism>
<dbReference type="Pfam" id="PF13160">
    <property type="entry name" value="DUF3995"/>
    <property type="match status" value="1"/>
</dbReference>
<evidence type="ECO:0000256" key="1">
    <source>
        <dbReference type="SAM" id="Phobius"/>
    </source>
</evidence>
<accession>A0AAJ5N8B8</accession>
<feature type="transmembrane region" description="Helical" evidence="1">
    <location>
        <begin position="117"/>
        <end position="136"/>
    </location>
</feature>
<dbReference type="GeneID" id="71056337"/>
<feature type="transmembrane region" description="Helical" evidence="1">
    <location>
        <begin position="6"/>
        <end position="24"/>
    </location>
</feature>
<dbReference type="EMBL" id="LR025743">
    <property type="protein sequence ID" value="VBB13708.1"/>
    <property type="molecule type" value="Genomic_DNA"/>
</dbReference>
<feature type="transmembrane region" description="Helical" evidence="1">
    <location>
        <begin position="79"/>
        <end position="96"/>
    </location>
</feature>
<protein>
    <recommendedName>
        <fullName evidence="4">DUF3995 domain-containing protein</fullName>
    </recommendedName>
</protein>
<name>A0AAJ5N8B8_9BURK</name>
<dbReference type="AlphaFoldDB" id="A0AAJ5N8B8"/>
<sequence length="138" mass="14861">MTGAYFSVPTLCAIALVHVYWALGGRLGKRAAIPEQDGVPLLRPTVVGTLAVAVALLAGACVVAARAGWFGRNPYPCTIAFAVVALALIFAVRAVGDFRYVGFFKRIRGSRFARMDTLYYSPLCAALSLSLASMFWPW</sequence>
<keyword evidence="1" id="KW-1133">Transmembrane helix</keyword>
<dbReference type="InterPro" id="IPR025058">
    <property type="entry name" value="DUF3995"/>
</dbReference>
<proteinExistence type="predicted"/>
<dbReference type="Proteomes" id="UP000268684">
    <property type="component" value="Chromosome II"/>
</dbReference>
<feature type="transmembrane region" description="Helical" evidence="1">
    <location>
        <begin position="45"/>
        <end position="67"/>
    </location>
</feature>
<gene>
    <name evidence="2" type="ORF">BSTAB16_3893</name>
</gene>
<evidence type="ECO:0000313" key="3">
    <source>
        <dbReference type="Proteomes" id="UP000268684"/>
    </source>
</evidence>
<keyword evidence="1" id="KW-0472">Membrane</keyword>
<keyword evidence="3" id="KW-1185">Reference proteome</keyword>
<keyword evidence="1" id="KW-0812">Transmembrane</keyword>